<organism evidence="1 2">
    <name type="scientific">Funneliformis geosporum</name>
    <dbReference type="NCBI Taxonomy" id="1117311"/>
    <lineage>
        <taxon>Eukaryota</taxon>
        <taxon>Fungi</taxon>
        <taxon>Fungi incertae sedis</taxon>
        <taxon>Mucoromycota</taxon>
        <taxon>Glomeromycotina</taxon>
        <taxon>Glomeromycetes</taxon>
        <taxon>Glomerales</taxon>
        <taxon>Glomeraceae</taxon>
        <taxon>Funneliformis</taxon>
    </lineage>
</organism>
<protein>
    <submittedName>
        <fullName evidence="1">3029_t:CDS:1</fullName>
    </submittedName>
</protein>
<gene>
    <name evidence="1" type="ORF">FWILDA_LOCUS13024</name>
</gene>
<comment type="caution">
    <text evidence="1">The sequence shown here is derived from an EMBL/GenBank/DDBJ whole genome shotgun (WGS) entry which is preliminary data.</text>
</comment>
<sequence length="92" mass="10861">KNDNITNGNIQTVSYWQSIVLRWINVLENDLDLEESEDASIYYENDEDDISLSNIFNLPHPVIDKNAKWKLQDIFIEDLEPTNYLEIFINNN</sequence>
<dbReference type="EMBL" id="CAMKVN010004569">
    <property type="protein sequence ID" value="CAI2187327.1"/>
    <property type="molecule type" value="Genomic_DNA"/>
</dbReference>
<keyword evidence="2" id="KW-1185">Reference proteome</keyword>
<evidence type="ECO:0000313" key="2">
    <source>
        <dbReference type="Proteomes" id="UP001153678"/>
    </source>
</evidence>
<dbReference type="Proteomes" id="UP001153678">
    <property type="component" value="Unassembled WGS sequence"/>
</dbReference>
<feature type="non-terminal residue" evidence="1">
    <location>
        <position position="1"/>
    </location>
</feature>
<dbReference type="OrthoDB" id="2375791at2759"/>
<evidence type="ECO:0000313" key="1">
    <source>
        <dbReference type="EMBL" id="CAI2187327.1"/>
    </source>
</evidence>
<name>A0A9W4WUQ8_9GLOM</name>
<dbReference type="AlphaFoldDB" id="A0A9W4WUQ8"/>
<reference evidence="1" key="1">
    <citation type="submission" date="2022-08" db="EMBL/GenBank/DDBJ databases">
        <authorList>
            <person name="Kallberg Y."/>
            <person name="Tangrot J."/>
            <person name="Rosling A."/>
        </authorList>
    </citation>
    <scope>NUCLEOTIDE SEQUENCE</scope>
    <source>
        <strain evidence="1">Wild A</strain>
    </source>
</reference>
<proteinExistence type="predicted"/>
<accession>A0A9W4WUQ8</accession>